<dbReference type="PROSITE" id="PS00671">
    <property type="entry name" value="D_2_HYDROXYACID_DH_3"/>
    <property type="match status" value="1"/>
</dbReference>
<keyword evidence="5" id="KW-1185">Reference proteome</keyword>
<proteinExistence type="predicted"/>
<organism evidence="4 5">
    <name type="scientific">Rhodosalinus sediminis</name>
    <dbReference type="NCBI Taxonomy" id="1940533"/>
    <lineage>
        <taxon>Bacteria</taxon>
        <taxon>Pseudomonadati</taxon>
        <taxon>Pseudomonadota</taxon>
        <taxon>Alphaproteobacteria</taxon>
        <taxon>Rhodobacterales</taxon>
        <taxon>Paracoccaceae</taxon>
        <taxon>Rhodosalinus</taxon>
    </lineage>
</organism>
<evidence type="ECO:0000256" key="1">
    <source>
        <dbReference type="ARBA" id="ARBA00023002"/>
    </source>
</evidence>
<dbReference type="Pfam" id="PF02826">
    <property type="entry name" value="2-Hacid_dh_C"/>
    <property type="match status" value="1"/>
</dbReference>
<feature type="domain" description="D-isomer specific 2-hydroxyacid dehydrogenase NAD-binding" evidence="3">
    <location>
        <begin position="125"/>
        <end position="292"/>
    </location>
</feature>
<keyword evidence="4" id="KW-0670">Pyruvate</keyword>
<dbReference type="InterPro" id="IPR036291">
    <property type="entry name" value="NAD(P)-bd_dom_sf"/>
</dbReference>
<accession>A0A3D9BWZ8</accession>
<dbReference type="Gene3D" id="3.40.50.720">
    <property type="entry name" value="NAD(P)-binding Rossmann-like Domain"/>
    <property type="match status" value="2"/>
</dbReference>
<protein>
    <submittedName>
        <fullName evidence="4">Glyoxylate/hydroxypyruvate reductase A</fullName>
    </submittedName>
</protein>
<evidence type="ECO:0000256" key="2">
    <source>
        <dbReference type="ARBA" id="ARBA00023027"/>
    </source>
</evidence>
<dbReference type="Proteomes" id="UP000257131">
    <property type="component" value="Unassembled WGS sequence"/>
</dbReference>
<dbReference type="AlphaFoldDB" id="A0A3D9BWZ8"/>
<evidence type="ECO:0000259" key="3">
    <source>
        <dbReference type="Pfam" id="PF02826"/>
    </source>
</evidence>
<gene>
    <name evidence="4" type="ORF">DRV84_05350</name>
</gene>
<reference evidence="4 5" key="1">
    <citation type="journal article" date="2017" name="Int. J. Syst. Evol. Microbiol.">
        <title>Rhodosalinus sediminis gen. nov., sp. nov., isolated from marine saltern.</title>
        <authorList>
            <person name="Guo L.Y."/>
            <person name="Ling S.K."/>
            <person name="Li C.M."/>
            <person name="Chen G.J."/>
            <person name="Du Z.J."/>
        </authorList>
    </citation>
    <scope>NUCLEOTIDE SEQUENCE [LARGE SCALE GENOMIC DNA]</scope>
    <source>
        <strain evidence="4 5">WDN1C137</strain>
    </source>
</reference>
<dbReference type="PANTHER" id="PTHR43333:SF1">
    <property type="entry name" value="D-ISOMER SPECIFIC 2-HYDROXYACID DEHYDROGENASE NAD-BINDING DOMAIN-CONTAINING PROTEIN"/>
    <property type="match status" value="1"/>
</dbReference>
<dbReference type="GO" id="GO:0016616">
    <property type="term" value="F:oxidoreductase activity, acting on the CH-OH group of donors, NAD or NADP as acceptor"/>
    <property type="evidence" value="ECO:0007669"/>
    <property type="project" value="UniProtKB-ARBA"/>
</dbReference>
<dbReference type="SUPFAM" id="SSF51735">
    <property type="entry name" value="NAD(P)-binding Rossmann-fold domains"/>
    <property type="match status" value="1"/>
</dbReference>
<evidence type="ECO:0000313" key="4">
    <source>
        <dbReference type="EMBL" id="REC58009.1"/>
    </source>
</evidence>
<comment type="caution">
    <text evidence="4">The sequence shown here is derived from an EMBL/GenBank/DDBJ whole genome shotgun (WGS) entry which is preliminary data.</text>
</comment>
<evidence type="ECO:0000313" key="5">
    <source>
        <dbReference type="Proteomes" id="UP000257131"/>
    </source>
</evidence>
<sequence>MSTARARRHRRSREAALTVTVLFAAKPESWADYAAPLRAAFAEEGLDAALVTEAAPETVDYIVYAPSSGLEDFHPFTRLKAVLNLWAGVEDVVGNPTLTVPLARMVDDAGLTQGMVEWVTGHVLRHHLGMDRHILGQDGVWRRGAPPLATERRVTILGLGALGAACGQALARLGFPVTGWSRSPKRIEGIDARSGADGLAAALARADILVLLLPLTTETENLVDAARLAELPEGAVLINPGRGALIDDTALLAALDAGHLAHATLDVFRTEPLPPEHPFWAHPKVTVTPHIASETRPASAARVIAANIRRAEAGAPLHHLVDRARGY</sequence>
<dbReference type="CDD" id="cd12164">
    <property type="entry name" value="GDH_like_2"/>
    <property type="match status" value="1"/>
</dbReference>
<dbReference type="GO" id="GO:0051287">
    <property type="term" value="F:NAD binding"/>
    <property type="evidence" value="ECO:0007669"/>
    <property type="project" value="InterPro"/>
</dbReference>
<dbReference type="InterPro" id="IPR029753">
    <property type="entry name" value="D-isomer_DH_CS"/>
</dbReference>
<dbReference type="PANTHER" id="PTHR43333">
    <property type="entry name" value="2-HACID_DH_C DOMAIN-CONTAINING PROTEIN"/>
    <property type="match status" value="1"/>
</dbReference>
<dbReference type="InterPro" id="IPR006140">
    <property type="entry name" value="D-isomer_DH_NAD-bd"/>
</dbReference>
<keyword evidence="2" id="KW-0520">NAD</keyword>
<name>A0A3D9BWZ8_9RHOB</name>
<dbReference type="OrthoDB" id="9787219at2"/>
<keyword evidence="1" id="KW-0560">Oxidoreductase</keyword>
<dbReference type="EMBL" id="QOHR01000004">
    <property type="protein sequence ID" value="REC58009.1"/>
    <property type="molecule type" value="Genomic_DNA"/>
</dbReference>